<organism evidence="2 3">
    <name type="scientific">Nannocystis pusilla</name>
    <dbReference type="NCBI Taxonomy" id="889268"/>
    <lineage>
        <taxon>Bacteria</taxon>
        <taxon>Pseudomonadati</taxon>
        <taxon>Myxococcota</taxon>
        <taxon>Polyangia</taxon>
        <taxon>Nannocystales</taxon>
        <taxon>Nannocystaceae</taxon>
        <taxon>Nannocystis</taxon>
    </lineage>
</organism>
<name>A0A9X3EN73_9BACT</name>
<gene>
    <name evidence="2" type="ORF">OV079_12080</name>
</gene>
<dbReference type="NCBIfam" id="NF033768">
    <property type="entry name" value="myxo_SS_tail"/>
    <property type="match status" value="1"/>
</dbReference>
<feature type="region of interest" description="Disordered" evidence="1">
    <location>
        <begin position="174"/>
        <end position="233"/>
    </location>
</feature>
<dbReference type="Proteomes" id="UP001150924">
    <property type="component" value="Unassembled WGS sequence"/>
</dbReference>
<evidence type="ECO:0000256" key="1">
    <source>
        <dbReference type="SAM" id="MobiDB-lite"/>
    </source>
</evidence>
<comment type="caution">
    <text evidence="2">The sequence shown here is derived from an EMBL/GenBank/DDBJ whole genome shotgun (WGS) entry which is preliminary data.</text>
</comment>
<protein>
    <submittedName>
        <fullName evidence="2">AgmX/PglI C-terminal domain-containing protein</fullName>
    </submittedName>
</protein>
<dbReference type="InterPro" id="IPR049806">
    <property type="entry name" value="MasK-like_C"/>
</dbReference>
<dbReference type="RefSeq" id="WP_267768402.1">
    <property type="nucleotide sequence ID" value="NZ_JAPNKE010000002.1"/>
</dbReference>
<evidence type="ECO:0000313" key="3">
    <source>
        <dbReference type="Proteomes" id="UP001150924"/>
    </source>
</evidence>
<keyword evidence="3" id="KW-1185">Reference proteome</keyword>
<dbReference type="EMBL" id="JAPNKE010000002">
    <property type="protein sequence ID" value="MCY1006285.1"/>
    <property type="molecule type" value="Genomic_DNA"/>
</dbReference>
<reference evidence="2" key="1">
    <citation type="submission" date="2022-11" db="EMBL/GenBank/DDBJ databases">
        <title>Minimal conservation of predation-associated metabolite biosynthetic gene clusters underscores biosynthetic potential of Myxococcota including descriptions for ten novel species: Archangium lansinium sp. nov., Myxococcus landrumus sp. nov., Nannocystis bai.</title>
        <authorList>
            <person name="Ahearne A."/>
            <person name="Stevens C."/>
            <person name="Phillips K."/>
        </authorList>
    </citation>
    <scope>NUCLEOTIDE SEQUENCE</scope>
    <source>
        <strain evidence="2">Na p29</strain>
    </source>
</reference>
<proteinExistence type="predicted"/>
<sequence length="444" mass="46703">MTERARPLVVEVVARQGATIVDVTVVGGRVRAYRVGEGPKAQATVAVAGADAEGCWTLVALRGDSPRLCVPPEATGELRTAEARPLAAGETLELAHGTCAIVHVGPLTFELRAGPAEPAVKWRPVVEWPLWLAQAASLALFLTLALLVRLYGPTAEPPRWDDPELQERLIRYTAELPPTPPKVSEPGAIAERGSEGPRPSIARATAPTPAEAPTPATPDAPAVTGSRGHDFEDRSREAGFLGLAEFDRILREYTASLDASIRNYAPSPESDSAWAAATRTVPRAIAGLGLGETIRGGGGVAEAVVDLDLGELLAGLAAKRKRGPPGTGHKEAAFTKKAVPDVRETPRQSVEWTAAVGQDLIRGVIRRHTPEVRKCFRDGPAIGKVEVAFTIGSGGKVRAASIENSTVDHAGVQSCITTAVKSWTFPTIVAAAGDVAVRYPFSVG</sequence>
<dbReference type="AlphaFoldDB" id="A0A9X3EN73"/>
<accession>A0A9X3EN73</accession>
<evidence type="ECO:0000313" key="2">
    <source>
        <dbReference type="EMBL" id="MCY1006285.1"/>
    </source>
</evidence>